<evidence type="ECO:0000259" key="15">
    <source>
        <dbReference type="PROSITE" id="PS51384"/>
    </source>
</evidence>
<evidence type="ECO:0000256" key="12">
    <source>
        <dbReference type="ARBA" id="ARBA00023136"/>
    </source>
</evidence>
<feature type="region of interest" description="Disordered" evidence="13">
    <location>
        <begin position="706"/>
        <end position="728"/>
    </location>
</feature>
<dbReference type="SFLD" id="SFLDG01168">
    <property type="entry name" value="Ferric_reductase_subgroup_(FRE"/>
    <property type="match status" value="1"/>
</dbReference>
<feature type="transmembrane region" description="Helical" evidence="14">
    <location>
        <begin position="104"/>
        <end position="125"/>
    </location>
</feature>
<evidence type="ECO:0000256" key="14">
    <source>
        <dbReference type="SAM" id="Phobius"/>
    </source>
</evidence>
<evidence type="ECO:0000256" key="13">
    <source>
        <dbReference type="SAM" id="MobiDB-lite"/>
    </source>
</evidence>
<dbReference type="Gene3D" id="3.40.50.80">
    <property type="entry name" value="Nucleotide-binding domain of ferredoxin-NADP reductase (FNR) module"/>
    <property type="match status" value="1"/>
</dbReference>
<dbReference type="Gene3D" id="3.90.1010.20">
    <property type="match status" value="2"/>
</dbReference>
<evidence type="ECO:0000256" key="11">
    <source>
        <dbReference type="ARBA" id="ARBA00023014"/>
    </source>
</evidence>
<dbReference type="InterPro" id="IPR013130">
    <property type="entry name" value="Fe3_Rdtase_TM_dom"/>
</dbReference>
<organism evidence="16 17">
    <name type="scientific">Streptomyces avermitilis</name>
    <dbReference type="NCBI Taxonomy" id="33903"/>
    <lineage>
        <taxon>Bacteria</taxon>
        <taxon>Bacillati</taxon>
        <taxon>Actinomycetota</taxon>
        <taxon>Actinomycetes</taxon>
        <taxon>Kitasatosporales</taxon>
        <taxon>Streptomycetaceae</taxon>
        <taxon>Streptomyces</taxon>
    </lineage>
</organism>
<evidence type="ECO:0000256" key="9">
    <source>
        <dbReference type="ARBA" id="ARBA00023002"/>
    </source>
</evidence>
<comment type="caution">
    <text evidence="16">The sequence shown here is derived from an EMBL/GenBank/DDBJ whole genome shotgun (WGS) entry which is preliminary data.</text>
</comment>
<feature type="domain" description="FAD-binding FR-type" evidence="15">
    <location>
        <begin position="233"/>
        <end position="333"/>
    </location>
</feature>
<dbReference type="SUPFAM" id="SSF52343">
    <property type="entry name" value="Ferredoxin reductase-like, C-terminal NADP-linked domain"/>
    <property type="match status" value="1"/>
</dbReference>
<dbReference type="InterPro" id="IPR017927">
    <property type="entry name" value="FAD-bd_FR_type"/>
</dbReference>
<feature type="transmembrane region" description="Helical" evidence="14">
    <location>
        <begin position="209"/>
        <end position="228"/>
    </location>
</feature>
<dbReference type="InterPro" id="IPR050415">
    <property type="entry name" value="MRET"/>
</dbReference>
<feature type="compositionally biased region" description="Basic and acidic residues" evidence="13">
    <location>
        <begin position="457"/>
        <end position="466"/>
    </location>
</feature>
<dbReference type="PANTHER" id="PTHR47354:SF8">
    <property type="entry name" value="1,2-PHENYLACETYL-COA EPOXIDASE, SUBUNIT E"/>
    <property type="match status" value="1"/>
</dbReference>
<evidence type="ECO:0000313" key="16">
    <source>
        <dbReference type="EMBL" id="GDY72702.1"/>
    </source>
</evidence>
<keyword evidence="10" id="KW-0408">Iron</keyword>
<dbReference type="Proteomes" id="UP000299211">
    <property type="component" value="Unassembled WGS sequence"/>
</dbReference>
<keyword evidence="8 14" id="KW-1133">Transmembrane helix</keyword>
<dbReference type="EMBL" id="BJHY01000001">
    <property type="protein sequence ID" value="GDY72702.1"/>
    <property type="molecule type" value="Genomic_DNA"/>
</dbReference>
<evidence type="ECO:0000256" key="2">
    <source>
        <dbReference type="ARBA" id="ARBA00004141"/>
    </source>
</evidence>
<keyword evidence="12 14" id="KW-0472">Membrane</keyword>
<keyword evidence="5" id="KW-0001">2Fe-2S</keyword>
<feature type="transmembrane region" description="Helical" evidence="14">
    <location>
        <begin position="145"/>
        <end position="163"/>
    </location>
</feature>
<protein>
    <recommendedName>
        <fullName evidence="15">FAD-binding FR-type domain-containing protein</fullName>
    </recommendedName>
</protein>
<dbReference type="GO" id="GO:0046872">
    <property type="term" value="F:metal ion binding"/>
    <property type="evidence" value="ECO:0007669"/>
    <property type="project" value="UniProtKB-KW"/>
</dbReference>
<reference evidence="16 17" key="1">
    <citation type="submission" date="2019-04" db="EMBL/GenBank/DDBJ databases">
        <title>Draft genome sequences of Streptomyces avermitilis ATCC 31267.</title>
        <authorList>
            <person name="Komaki H."/>
            <person name="Tamura T."/>
            <person name="Hosoyama A."/>
        </authorList>
    </citation>
    <scope>NUCLEOTIDE SEQUENCE [LARGE SCALE GENOMIC DNA]</scope>
    <source>
        <strain evidence="16 17">ATCC 31267</strain>
    </source>
</reference>
<keyword evidence="9" id="KW-0560">Oxidoreductase</keyword>
<dbReference type="Pfam" id="PF01794">
    <property type="entry name" value="Ferric_reduct"/>
    <property type="match status" value="1"/>
</dbReference>
<dbReference type="SMART" id="SM00900">
    <property type="entry name" value="FMN_bind"/>
    <property type="match status" value="2"/>
</dbReference>
<feature type="region of interest" description="Disordered" evidence="13">
    <location>
        <begin position="616"/>
        <end position="640"/>
    </location>
</feature>
<keyword evidence="4 14" id="KW-0812">Transmembrane</keyword>
<evidence type="ECO:0000256" key="3">
    <source>
        <dbReference type="ARBA" id="ARBA00022630"/>
    </source>
</evidence>
<comment type="cofactor">
    <cofactor evidence="1">
        <name>FAD</name>
        <dbReference type="ChEBI" id="CHEBI:57692"/>
    </cofactor>
</comment>
<gene>
    <name evidence="16" type="ORF">SAV31267_021870</name>
</gene>
<evidence type="ECO:0000256" key="4">
    <source>
        <dbReference type="ARBA" id="ARBA00022692"/>
    </source>
</evidence>
<feature type="compositionally biased region" description="Low complexity" evidence="13">
    <location>
        <begin position="499"/>
        <end position="530"/>
    </location>
</feature>
<keyword evidence="7" id="KW-0274">FAD</keyword>
<dbReference type="Pfam" id="PF04205">
    <property type="entry name" value="FMN_bind"/>
    <property type="match status" value="2"/>
</dbReference>
<dbReference type="CDD" id="cd06198">
    <property type="entry name" value="FNR_like_3"/>
    <property type="match status" value="1"/>
</dbReference>
<evidence type="ECO:0000256" key="6">
    <source>
        <dbReference type="ARBA" id="ARBA00022723"/>
    </source>
</evidence>
<feature type="transmembrane region" description="Helical" evidence="14">
    <location>
        <begin position="25"/>
        <end position="44"/>
    </location>
</feature>
<evidence type="ECO:0000256" key="10">
    <source>
        <dbReference type="ARBA" id="ARBA00023004"/>
    </source>
</evidence>
<dbReference type="GO" id="GO:0016491">
    <property type="term" value="F:oxidoreductase activity"/>
    <property type="evidence" value="ECO:0007669"/>
    <property type="project" value="UniProtKB-KW"/>
</dbReference>
<dbReference type="Pfam" id="PF00175">
    <property type="entry name" value="NAD_binding_1"/>
    <property type="match status" value="1"/>
</dbReference>
<dbReference type="PRINTS" id="PR00410">
    <property type="entry name" value="PHEHYDRXLASE"/>
</dbReference>
<dbReference type="AlphaFoldDB" id="A0A4D4MKU7"/>
<dbReference type="GO" id="GO:0016020">
    <property type="term" value="C:membrane"/>
    <property type="evidence" value="ECO:0007669"/>
    <property type="project" value="UniProtKB-SubCell"/>
</dbReference>
<dbReference type="GO" id="GO:0050660">
    <property type="term" value="F:flavin adenine dinucleotide binding"/>
    <property type="evidence" value="ECO:0007669"/>
    <property type="project" value="TreeGrafter"/>
</dbReference>
<feature type="region of interest" description="Disordered" evidence="13">
    <location>
        <begin position="499"/>
        <end position="531"/>
    </location>
</feature>
<evidence type="ECO:0000256" key="1">
    <source>
        <dbReference type="ARBA" id="ARBA00001974"/>
    </source>
</evidence>
<dbReference type="GO" id="GO:0051537">
    <property type="term" value="F:2 iron, 2 sulfur cluster binding"/>
    <property type="evidence" value="ECO:0007669"/>
    <property type="project" value="UniProtKB-KW"/>
</dbReference>
<feature type="region of interest" description="Disordered" evidence="13">
    <location>
        <begin position="446"/>
        <end position="470"/>
    </location>
</feature>
<keyword evidence="6" id="KW-0479">Metal-binding</keyword>
<dbReference type="GO" id="GO:0010181">
    <property type="term" value="F:FMN binding"/>
    <property type="evidence" value="ECO:0007669"/>
    <property type="project" value="InterPro"/>
</dbReference>
<comment type="subcellular location">
    <subcellularLocation>
        <location evidence="2">Membrane</location>
        <topology evidence="2">Multi-pass membrane protein</topology>
    </subcellularLocation>
</comment>
<keyword evidence="11" id="KW-0411">Iron-sulfur</keyword>
<name>A0A4D4MKU7_STRAX</name>
<feature type="transmembrane region" description="Helical" evidence="14">
    <location>
        <begin position="64"/>
        <end position="84"/>
    </location>
</feature>
<evidence type="ECO:0000313" key="17">
    <source>
        <dbReference type="Proteomes" id="UP000299211"/>
    </source>
</evidence>
<dbReference type="STRING" id="33903.AQJ43_16355"/>
<keyword evidence="3" id="KW-0285">Flavoprotein</keyword>
<evidence type="ECO:0000256" key="7">
    <source>
        <dbReference type="ARBA" id="ARBA00022827"/>
    </source>
</evidence>
<dbReference type="PROSITE" id="PS51384">
    <property type="entry name" value="FAD_FR"/>
    <property type="match status" value="1"/>
</dbReference>
<dbReference type="SFLD" id="SFLDS00052">
    <property type="entry name" value="Ferric_Reductase_Domain"/>
    <property type="match status" value="1"/>
</dbReference>
<feature type="transmembrane region" description="Helical" evidence="14">
    <location>
        <begin position="476"/>
        <end position="493"/>
    </location>
</feature>
<dbReference type="InterPro" id="IPR017938">
    <property type="entry name" value="Riboflavin_synthase-like_b-brl"/>
</dbReference>
<dbReference type="Gene3D" id="2.40.30.10">
    <property type="entry name" value="Translation factors"/>
    <property type="match status" value="1"/>
</dbReference>
<dbReference type="SUPFAM" id="SSF63380">
    <property type="entry name" value="Riboflavin synthase domain-like"/>
    <property type="match status" value="1"/>
</dbReference>
<evidence type="ECO:0000256" key="8">
    <source>
        <dbReference type="ARBA" id="ARBA00022989"/>
    </source>
</evidence>
<sequence>MSTIAGGRAARRQTMRRIRPRRSPAVPLLLAVWAGAAGVIWLWWSNTPSIADDNSKILNAGRITGLLAGYLMALVVLQMARVPALERRVGSDRVARWHAMSGRYTLCLVLAHLVLTMWGYALQAGKTFNDIVQQTIDSINQLPDMGQAAIGTGLLVFIGLISIGGIRRRMPYDAWYHIHLLTYAAVFLTFWHQLSTGNDFAVQPAAKTAWYALYGSVTALVIWYRILAPIRLNLRHRMRVEAVIEETPGVVSVLISGRKLHRMGAEAGQFFRWRFLAPGMRFSSHPYSLSAAPRPNMLRITVKAIGDHSSALRELEPGTRVWAEGPYGALTADKRSRGKVLLVAGGVGITPMRALFETLPGAAGDLTLLYRANTTQDLALWDELATIAEERGARLMYAVNSPEGERPDISAETLTRKLPDIDDHDVFMCGPPGFAQQVFEALRGAGSPPAASITSRSRCERRESGAMKKSHPIRRVMLATAATVSGIVLLLSLKPASDPASASAAGGAAPQQTAAAQESAQGGAAAAQSGTVTGDVVKTQYGPVQVRLTMSGGKISKAEAVQAPSGGTSSQKTELAVPRLNQEAVAAGSADIDAVSGATYTSDGYKQSLQSALDKAKATGGGASSASPSPTGGGSSTQAKTVTGSVVKTQYGPVQVRVTVSGGKISKAEAVQAPSGGTSSQKTELAVPRLNQEAVAAGSADIDTVSGATYTSDGYKQSLQSALDKAGG</sequence>
<dbReference type="InterPro" id="IPR001433">
    <property type="entry name" value="OxRdtase_FAD/NAD-bd"/>
</dbReference>
<dbReference type="PANTHER" id="PTHR47354">
    <property type="entry name" value="NADH OXIDOREDUCTASE HCR"/>
    <property type="match status" value="1"/>
</dbReference>
<accession>A0A4D4MKU7</accession>
<proteinExistence type="predicted"/>
<evidence type="ECO:0000256" key="5">
    <source>
        <dbReference type="ARBA" id="ARBA00022714"/>
    </source>
</evidence>
<dbReference type="InterPro" id="IPR039261">
    <property type="entry name" value="FNR_nucleotide-bd"/>
</dbReference>
<dbReference type="InterPro" id="IPR007329">
    <property type="entry name" value="FMN-bd"/>
</dbReference>
<feature type="transmembrane region" description="Helical" evidence="14">
    <location>
        <begin position="175"/>
        <end position="194"/>
    </location>
</feature>
<feature type="compositionally biased region" description="Polar residues" evidence="13">
    <location>
        <begin position="706"/>
        <end position="721"/>
    </location>
</feature>